<organism evidence="3 4">
    <name type="scientific">Mytilus coruscus</name>
    <name type="common">Sea mussel</name>
    <dbReference type="NCBI Taxonomy" id="42192"/>
    <lineage>
        <taxon>Eukaryota</taxon>
        <taxon>Metazoa</taxon>
        <taxon>Spiralia</taxon>
        <taxon>Lophotrochozoa</taxon>
        <taxon>Mollusca</taxon>
        <taxon>Bivalvia</taxon>
        <taxon>Autobranchia</taxon>
        <taxon>Pteriomorphia</taxon>
        <taxon>Mytilida</taxon>
        <taxon>Mytiloidea</taxon>
        <taxon>Mytilidae</taxon>
        <taxon>Mytilinae</taxon>
        <taxon>Mytilus</taxon>
    </lineage>
</organism>
<name>A0A6J8B0J3_MYTCO</name>
<feature type="compositionally biased region" description="Polar residues" evidence="2">
    <location>
        <begin position="359"/>
        <end position="372"/>
    </location>
</feature>
<accession>A0A6J8B0J3</accession>
<evidence type="ECO:0000313" key="3">
    <source>
        <dbReference type="EMBL" id="CAC5376972.1"/>
    </source>
</evidence>
<sequence>MQNCYNAGRIPRENVHDQNFKGQAESLNFIKELAEQNKLLKLRIEELETEHANCVELRTYVKESKEKMKQIQEQHLKQIDEVNAMLAEKQKQEIMKLVQEKLNMEQKYKEQIEKLKAQISQLETTNRELLFRIDSMAESEEQVHALKKEIESLKKRIKELEEELKLIKEKEKNTIDPTEYLAEIEELKKKNSVLTHEVRAKTQKIIELDFRLDKMERELDENPEDADKITLIENLKIKITQMQAERSAGTERERYFEKLIKELQAEIEQLREGVSVCEVTKHRLYADYKKLLEEYNKLREKYVVDSQHKTFQDFVQLKRQLNHVKTENDDLKQVARSVSGSSLPTLKSSENGVTKKRNSGSYKKQQLKTLKE</sequence>
<dbReference type="AlphaFoldDB" id="A0A6J8B0J3"/>
<evidence type="ECO:0000256" key="2">
    <source>
        <dbReference type="SAM" id="MobiDB-lite"/>
    </source>
</evidence>
<dbReference type="EMBL" id="CACVKT020002233">
    <property type="protein sequence ID" value="CAC5376972.1"/>
    <property type="molecule type" value="Genomic_DNA"/>
</dbReference>
<keyword evidence="4" id="KW-1185">Reference proteome</keyword>
<proteinExistence type="predicted"/>
<protein>
    <submittedName>
        <fullName evidence="3">Uncharacterized protein</fullName>
    </submittedName>
</protein>
<feature type="coiled-coil region" evidence="1">
    <location>
        <begin position="232"/>
        <end position="334"/>
    </location>
</feature>
<evidence type="ECO:0000313" key="4">
    <source>
        <dbReference type="Proteomes" id="UP000507470"/>
    </source>
</evidence>
<dbReference type="Proteomes" id="UP000507470">
    <property type="component" value="Unassembled WGS sequence"/>
</dbReference>
<reference evidence="3 4" key="1">
    <citation type="submission" date="2020-06" db="EMBL/GenBank/DDBJ databases">
        <authorList>
            <person name="Li R."/>
            <person name="Bekaert M."/>
        </authorList>
    </citation>
    <scope>NUCLEOTIDE SEQUENCE [LARGE SCALE GENOMIC DNA]</scope>
    <source>
        <strain evidence="4">wild</strain>
    </source>
</reference>
<gene>
    <name evidence="3" type="ORF">MCOR_13434</name>
</gene>
<dbReference type="OrthoDB" id="10058798at2759"/>
<feature type="coiled-coil region" evidence="1">
    <location>
        <begin position="30"/>
        <end position="204"/>
    </location>
</feature>
<feature type="compositionally biased region" description="Polar residues" evidence="2">
    <location>
        <begin position="336"/>
        <end position="352"/>
    </location>
</feature>
<feature type="region of interest" description="Disordered" evidence="2">
    <location>
        <begin position="335"/>
        <end position="372"/>
    </location>
</feature>
<evidence type="ECO:0000256" key="1">
    <source>
        <dbReference type="SAM" id="Coils"/>
    </source>
</evidence>
<keyword evidence="1" id="KW-0175">Coiled coil</keyword>